<evidence type="ECO:0000256" key="1">
    <source>
        <dbReference type="SAM" id="MobiDB-lite"/>
    </source>
</evidence>
<protein>
    <recommendedName>
        <fullName evidence="4">DDE superfamily endonuclease</fullName>
    </recommendedName>
</protein>
<evidence type="ECO:0000313" key="3">
    <source>
        <dbReference type="Proteomes" id="UP001330827"/>
    </source>
</evidence>
<proteinExistence type="predicted"/>
<name>A0ABZ1FXC9_9ACTN</name>
<sequence>MLRMMVREKAGRKADPSLVVLDSQPVRAAAGVPKTTTGLDAAKKTPGRRWTSWG</sequence>
<evidence type="ECO:0008006" key="4">
    <source>
        <dbReference type="Google" id="ProtNLM"/>
    </source>
</evidence>
<evidence type="ECO:0000313" key="2">
    <source>
        <dbReference type="EMBL" id="WSC11609.1"/>
    </source>
</evidence>
<organism evidence="2 3">
    <name type="scientific">Streptomyces brevispora</name>
    <dbReference type="NCBI Taxonomy" id="887462"/>
    <lineage>
        <taxon>Bacteria</taxon>
        <taxon>Bacillati</taxon>
        <taxon>Actinomycetota</taxon>
        <taxon>Actinomycetes</taxon>
        <taxon>Kitasatosporales</taxon>
        <taxon>Streptomycetaceae</taxon>
        <taxon>Streptomyces</taxon>
    </lineage>
</organism>
<gene>
    <name evidence="2" type="ORF">OIE64_01090</name>
</gene>
<accession>A0ABZ1FXC9</accession>
<feature type="region of interest" description="Disordered" evidence="1">
    <location>
        <begin position="31"/>
        <end position="54"/>
    </location>
</feature>
<dbReference type="Proteomes" id="UP001330827">
    <property type="component" value="Chromosome"/>
</dbReference>
<dbReference type="EMBL" id="CP109114">
    <property type="protein sequence ID" value="WSC11609.1"/>
    <property type="molecule type" value="Genomic_DNA"/>
</dbReference>
<reference evidence="2 3" key="1">
    <citation type="submission" date="2022-10" db="EMBL/GenBank/DDBJ databases">
        <title>The complete genomes of actinobacterial strains from the NBC collection.</title>
        <authorList>
            <person name="Joergensen T.S."/>
            <person name="Alvarez Arevalo M."/>
            <person name="Sterndorff E.B."/>
            <person name="Faurdal D."/>
            <person name="Vuksanovic O."/>
            <person name="Mourched A.-S."/>
            <person name="Charusanti P."/>
            <person name="Shaw S."/>
            <person name="Blin K."/>
            <person name="Weber T."/>
        </authorList>
    </citation>
    <scope>NUCLEOTIDE SEQUENCE [LARGE SCALE GENOMIC DNA]</scope>
    <source>
        <strain evidence="2 3">NBC 01769</strain>
    </source>
</reference>
<keyword evidence="3" id="KW-1185">Reference proteome</keyword>